<keyword evidence="3" id="KW-1185">Reference proteome</keyword>
<dbReference type="AlphaFoldDB" id="A0A165YCB5"/>
<evidence type="ECO:0008006" key="4">
    <source>
        <dbReference type="Google" id="ProtNLM"/>
    </source>
</evidence>
<evidence type="ECO:0000313" key="2">
    <source>
        <dbReference type="EMBL" id="KZT33092.1"/>
    </source>
</evidence>
<feature type="region of interest" description="Disordered" evidence="1">
    <location>
        <begin position="434"/>
        <end position="496"/>
    </location>
</feature>
<dbReference type="EMBL" id="KV428268">
    <property type="protein sequence ID" value="KZT33092.1"/>
    <property type="molecule type" value="Genomic_DNA"/>
</dbReference>
<proteinExistence type="predicted"/>
<feature type="compositionally biased region" description="Acidic residues" evidence="1">
    <location>
        <begin position="451"/>
        <end position="489"/>
    </location>
</feature>
<reference evidence="2 3" key="1">
    <citation type="journal article" date="2016" name="Mol. Biol. Evol.">
        <title>Comparative Genomics of Early-Diverging Mushroom-Forming Fungi Provides Insights into the Origins of Lignocellulose Decay Capabilities.</title>
        <authorList>
            <person name="Nagy L.G."/>
            <person name="Riley R."/>
            <person name="Tritt A."/>
            <person name="Adam C."/>
            <person name="Daum C."/>
            <person name="Floudas D."/>
            <person name="Sun H."/>
            <person name="Yadav J.S."/>
            <person name="Pangilinan J."/>
            <person name="Larsson K.H."/>
            <person name="Matsuura K."/>
            <person name="Barry K."/>
            <person name="Labutti K."/>
            <person name="Kuo R."/>
            <person name="Ohm R.A."/>
            <person name="Bhattacharya S.S."/>
            <person name="Shirouzu T."/>
            <person name="Yoshinaga Y."/>
            <person name="Martin F.M."/>
            <person name="Grigoriev I.V."/>
            <person name="Hibbett D.S."/>
        </authorList>
    </citation>
    <scope>NUCLEOTIDE SEQUENCE [LARGE SCALE GENOMIC DNA]</scope>
    <source>
        <strain evidence="2 3">HHB10207 ss-3</strain>
    </source>
</reference>
<accession>A0A165YCB5</accession>
<evidence type="ECO:0000256" key="1">
    <source>
        <dbReference type="SAM" id="MobiDB-lite"/>
    </source>
</evidence>
<evidence type="ECO:0000313" key="3">
    <source>
        <dbReference type="Proteomes" id="UP000076798"/>
    </source>
</evidence>
<dbReference type="OrthoDB" id="5345779at2759"/>
<dbReference type="InterPro" id="IPR032675">
    <property type="entry name" value="LRR_dom_sf"/>
</dbReference>
<dbReference type="Proteomes" id="UP000076798">
    <property type="component" value="Unassembled WGS sequence"/>
</dbReference>
<sequence>MSTHQSMHEMLPIELWRRILSYAVADSPNDLLLLARQTSFSFMKDHEWIYSPLLNAGRGDWFIRTPEEASKLLQRSSYGIKKAIILVSRAWRTIATELLYTRIVLEKPGHLAALLDRFQDQTQLAWWTRSVSLYPYLPTTAAVSAAVSHLIIRLLELCPNIEHLCIAFYLDAYPSSHIIQKLCTTNLQHLKWTIPRQSSLNLVRSLASLKSLRTLDLQIIDSDLPTPIASPPSSCTMPNLGCISLSGELTEFVNELNTWHCPLLITFSVKLPVDMSTQKACLEFIIRHARQLISLNINSITPWNVADLLRDCPNLLEFGFNPDWPIARLIHFPHDNLVDIGLHEMWYGFEVGQGEILTRLRPLIAGAVRLFEDRTISQITRENFPKLRRVRVLDGALLKALYVNGGPAKDSLALCEGWMRRSEVQGWRLEDCTGAKLGQLPPPPASAVDYSESEEESGTEDSESQDEVDDDDKDGDEDSAEESGPEQSDDGDHLGP</sequence>
<gene>
    <name evidence="2" type="ORF">SISSUDRAFT_443979</name>
</gene>
<dbReference type="Gene3D" id="3.80.10.10">
    <property type="entry name" value="Ribonuclease Inhibitor"/>
    <property type="match status" value="1"/>
</dbReference>
<organism evidence="2 3">
    <name type="scientific">Sistotremastrum suecicum HHB10207 ss-3</name>
    <dbReference type="NCBI Taxonomy" id="1314776"/>
    <lineage>
        <taxon>Eukaryota</taxon>
        <taxon>Fungi</taxon>
        <taxon>Dikarya</taxon>
        <taxon>Basidiomycota</taxon>
        <taxon>Agaricomycotina</taxon>
        <taxon>Agaricomycetes</taxon>
        <taxon>Sistotremastrales</taxon>
        <taxon>Sistotremastraceae</taxon>
        <taxon>Sistotremastrum</taxon>
    </lineage>
</organism>
<protein>
    <recommendedName>
        <fullName evidence="4">F-box domain-containing protein</fullName>
    </recommendedName>
</protein>
<name>A0A165YCB5_9AGAM</name>